<dbReference type="Gene3D" id="1.10.10.10">
    <property type="entry name" value="Winged helix-like DNA-binding domain superfamily/Winged helix DNA-binding domain"/>
    <property type="match status" value="1"/>
</dbReference>
<keyword evidence="1" id="KW-0805">Transcription regulation</keyword>
<dbReference type="SUPFAM" id="SSF64288">
    <property type="entry name" value="Chorismate lyase-like"/>
    <property type="match status" value="1"/>
</dbReference>
<dbReference type="EMBL" id="BSVA01000001">
    <property type="protein sequence ID" value="GMA91573.1"/>
    <property type="molecule type" value="Genomic_DNA"/>
</dbReference>
<dbReference type="Gene3D" id="3.40.1410.10">
    <property type="entry name" value="Chorismate lyase-like"/>
    <property type="match status" value="1"/>
</dbReference>
<dbReference type="Pfam" id="PF00392">
    <property type="entry name" value="GntR"/>
    <property type="match status" value="1"/>
</dbReference>
<dbReference type="InterPro" id="IPR000524">
    <property type="entry name" value="Tscrpt_reg_HTH_GntR"/>
</dbReference>
<dbReference type="InterPro" id="IPR036390">
    <property type="entry name" value="WH_DNA-bd_sf"/>
</dbReference>
<dbReference type="RefSeq" id="WP_284299997.1">
    <property type="nucleotide sequence ID" value="NZ_BSVA01000001.1"/>
</dbReference>
<feature type="domain" description="HTH gntR-type" evidence="4">
    <location>
        <begin position="33"/>
        <end position="101"/>
    </location>
</feature>
<evidence type="ECO:0000313" key="6">
    <source>
        <dbReference type="Proteomes" id="UP001157069"/>
    </source>
</evidence>
<evidence type="ECO:0000259" key="4">
    <source>
        <dbReference type="PROSITE" id="PS50949"/>
    </source>
</evidence>
<evidence type="ECO:0000256" key="1">
    <source>
        <dbReference type="ARBA" id="ARBA00023015"/>
    </source>
</evidence>
<sequence>MQADSTPADRAPTDRTPIELGDVLHDLDRTGHLPLYHQIATRLREAIADGTLPTGSRLENEVALAERIGVSRPTMRRAIQDLVDRGLLVRRRGVGTQVVGARVHRHLELSSLHEDLTRSGHATTTQVLRHELVPASPAVASQLGIAPGAPVLYIRRLRLSDGVPLAVLENHLPPGLSDITPEQLEEQGLYAILRNRGVSMRVARQTIGARAATRDEAPLLGIAAGAPVLTMTRVVFDDSGASVETGSHCYVPDLYTFEITLVER</sequence>
<dbReference type="PROSITE" id="PS50949">
    <property type="entry name" value="HTH_GNTR"/>
    <property type="match status" value="1"/>
</dbReference>
<organism evidence="5 6">
    <name type="scientific">Homoserinibacter gongjuensis</name>
    <dbReference type="NCBI Taxonomy" id="1162968"/>
    <lineage>
        <taxon>Bacteria</taxon>
        <taxon>Bacillati</taxon>
        <taxon>Actinomycetota</taxon>
        <taxon>Actinomycetes</taxon>
        <taxon>Micrococcales</taxon>
        <taxon>Microbacteriaceae</taxon>
        <taxon>Homoserinibacter</taxon>
    </lineage>
</organism>
<keyword evidence="3" id="KW-0804">Transcription</keyword>
<protein>
    <submittedName>
        <fullName evidence="5">Transcriptional regulator</fullName>
    </submittedName>
</protein>
<dbReference type="SUPFAM" id="SSF46785">
    <property type="entry name" value="Winged helix' DNA-binding domain"/>
    <property type="match status" value="1"/>
</dbReference>
<dbReference type="Proteomes" id="UP001157069">
    <property type="component" value="Unassembled WGS sequence"/>
</dbReference>
<gene>
    <name evidence="5" type="ORF">GCM10025869_21020</name>
</gene>
<dbReference type="InterPro" id="IPR011663">
    <property type="entry name" value="UTRA"/>
</dbReference>
<dbReference type="PANTHER" id="PTHR44846">
    <property type="entry name" value="MANNOSYL-D-GLYCERATE TRANSPORT/METABOLISM SYSTEM REPRESSOR MNGR-RELATED"/>
    <property type="match status" value="1"/>
</dbReference>
<dbReference type="InterPro" id="IPR036388">
    <property type="entry name" value="WH-like_DNA-bd_sf"/>
</dbReference>
<evidence type="ECO:0000313" key="5">
    <source>
        <dbReference type="EMBL" id="GMA91573.1"/>
    </source>
</evidence>
<dbReference type="Pfam" id="PF07702">
    <property type="entry name" value="UTRA"/>
    <property type="match status" value="1"/>
</dbReference>
<keyword evidence="2" id="KW-0238">DNA-binding</keyword>
<dbReference type="PRINTS" id="PR00035">
    <property type="entry name" value="HTHGNTR"/>
</dbReference>
<dbReference type="CDD" id="cd07377">
    <property type="entry name" value="WHTH_GntR"/>
    <property type="match status" value="1"/>
</dbReference>
<evidence type="ECO:0000256" key="2">
    <source>
        <dbReference type="ARBA" id="ARBA00023125"/>
    </source>
</evidence>
<name>A0ABQ6JTE3_9MICO</name>
<dbReference type="InterPro" id="IPR028978">
    <property type="entry name" value="Chorismate_lyase_/UTRA_dom_sf"/>
</dbReference>
<dbReference type="SMART" id="SM00345">
    <property type="entry name" value="HTH_GNTR"/>
    <property type="match status" value="1"/>
</dbReference>
<proteinExistence type="predicted"/>
<dbReference type="InterPro" id="IPR050679">
    <property type="entry name" value="Bact_HTH_transcr_reg"/>
</dbReference>
<keyword evidence="6" id="KW-1185">Reference proteome</keyword>
<comment type="caution">
    <text evidence="5">The sequence shown here is derived from an EMBL/GenBank/DDBJ whole genome shotgun (WGS) entry which is preliminary data.</text>
</comment>
<dbReference type="PANTHER" id="PTHR44846:SF17">
    <property type="entry name" value="GNTR-FAMILY TRANSCRIPTIONAL REGULATOR"/>
    <property type="match status" value="1"/>
</dbReference>
<accession>A0ABQ6JTE3</accession>
<evidence type="ECO:0000256" key="3">
    <source>
        <dbReference type="ARBA" id="ARBA00023163"/>
    </source>
</evidence>
<reference evidence="6" key="1">
    <citation type="journal article" date="2019" name="Int. J. Syst. Evol. Microbiol.">
        <title>The Global Catalogue of Microorganisms (GCM) 10K type strain sequencing project: providing services to taxonomists for standard genome sequencing and annotation.</title>
        <authorList>
            <consortium name="The Broad Institute Genomics Platform"/>
            <consortium name="The Broad Institute Genome Sequencing Center for Infectious Disease"/>
            <person name="Wu L."/>
            <person name="Ma J."/>
        </authorList>
    </citation>
    <scope>NUCLEOTIDE SEQUENCE [LARGE SCALE GENOMIC DNA]</scope>
    <source>
        <strain evidence="6">NBRC 108755</strain>
    </source>
</reference>
<dbReference type="SMART" id="SM00866">
    <property type="entry name" value="UTRA"/>
    <property type="match status" value="1"/>
</dbReference>